<evidence type="ECO:0000313" key="2">
    <source>
        <dbReference type="Proteomes" id="UP001066276"/>
    </source>
</evidence>
<dbReference type="Proteomes" id="UP001066276">
    <property type="component" value="Chromosome 5"/>
</dbReference>
<evidence type="ECO:0000313" key="1">
    <source>
        <dbReference type="EMBL" id="KAJ1157297.1"/>
    </source>
</evidence>
<accession>A0AAV7S018</accession>
<keyword evidence="2" id="KW-1185">Reference proteome</keyword>
<reference evidence="1" key="1">
    <citation type="journal article" date="2022" name="bioRxiv">
        <title>Sequencing and chromosome-scale assembly of the giantPleurodeles waltlgenome.</title>
        <authorList>
            <person name="Brown T."/>
            <person name="Elewa A."/>
            <person name="Iarovenko S."/>
            <person name="Subramanian E."/>
            <person name="Araus A.J."/>
            <person name="Petzold A."/>
            <person name="Susuki M."/>
            <person name="Suzuki K.-i.T."/>
            <person name="Hayashi T."/>
            <person name="Toyoda A."/>
            <person name="Oliveira C."/>
            <person name="Osipova E."/>
            <person name="Leigh N.D."/>
            <person name="Simon A."/>
            <person name="Yun M.H."/>
        </authorList>
    </citation>
    <scope>NUCLEOTIDE SEQUENCE</scope>
    <source>
        <strain evidence="1">20211129_DDA</strain>
        <tissue evidence="1">Liver</tissue>
    </source>
</reference>
<dbReference type="EMBL" id="JANPWB010000009">
    <property type="protein sequence ID" value="KAJ1157297.1"/>
    <property type="molecule type" value="Genomic_DNA"/>
</dbReference>
<gene>
    <name evidence="1" type="ORF">NDU88_010012</name>
</gene>
<sequence length="91" mass="10172">MECPACYPWWVRHSILQSETTVGSLETPIASFPQINDAGEVPLASVWEALKLVVRGLIPIVAENNQCRRVKRESLEKEVAELVSTKKHADT</sequence>
<dbReference type="AlphaFoldDB" id="A0AAV7S018"/>
<name>A0AAV7S018_PLEWA</name>
<comment type="caution">
    <text evidence="1">The sequence shown here is derived from an EMBL/GenBank/DDBJ whole genome shotgun (WGS) entry which is preliminary data.</text>
</comment>
<organism evidence="1 2">
    <name type="scientific">Pleurodeles waltl</name>
    <name type="common">Iberian ribbed newt</name>
    <dbReference type="NCBI Taxonomy" id="8319"/>
    <lineage>
        <taxon>Eukaryota</taxon>
        <taxon>Metazoa</taxon>
        <taxon>Chordata</taxon>
        <taxon>Craniata</taxon>
        <taxon>Vertebrata</taxon>
        <taxon>Euteleostomi</taxon>
        <taxon>Amphibia</taxon>
        <taxon>Batrachia</taxon>
        <taxon>Caudata</taxon>
        <taxon>Salamandroidea</taxon>
        <taxon>Salamandridae</taxon>
        <taxon>Pleurodelinae</taxon>
        <taxon>Pleurodeles</taxon>
    </lineage>
</organism>
<proteinExistence type="predicted"/>
<protein>
    <submittedName>
        <fullName evidence="1">Uncharacterized protein</fullName>
    </submittedName>
</protein>